<dbReference type="AlphaFoldDB" id="A0A9P9JCZ2"/>
<evidence type="ECO:0008006" key="5">
    <source>
        <dbReference type="Google" id="ProtNLM"/>
    </source>
</evidence>
<proteinExistence type="predicted"/>
<comment type="caution">
    <text evidence="3">The sequence shown here is derived from an EMBL/GenBank/DDBJ whole genome shotgun (WGS) entry which is preliminary data.</text>
</comment>
<keyword evidence="4" id="KW-1185">Reference proteome</keyword>
<keyword evidence="2" id="KW-0732">Signal</keyword>
<evidence type="ECO:0000313" key="3">
    <source>
        <dbReference type="EMBL" id="KAH7155494.1"/>
    </source>
</evidence>
<evidence type="ECO:0000313" key="4">
    <source>
        <dbReference type="Proteomes" id="UP000717696"/>
    </source>
</evidence>
<feature type="region of interest" description="Disordered" evidence="1">
    <location>
        <begin position="49"/>
        <end position="89"/>
    </location>
</feature>
<reference evidence="3" key="1">
    <citation type="journal article" date="2021" name="Nat. Commun.">
        <title>Genetic determinants of endophytism in the Arabidopsis root mycobiome.</title>
        <authorList>
            <person name="Mesny F."/>
            <person name="Miyauchi S."/>
            <person name="Thiergart T."/>
            <person name="Pickel B."/>
            <person name="Atanasova L."/>
            <person name="Karlsson M."/>
            <person name="Huettel B."/>
            <person name="Barry K.W."/>
            <person name="Haridas S."/>
            <person name="Chen C."/>
            <person name="Bauer D."/>
            <person name="Andreopoulos W."/>
            <person name="Pangilinan J."/>
            <person name="LaButti K."/>
            <person name="Riley R."/>
            <person name="Lipzen A."/>
            <person name="Clum A."/>
            <person name="Drula E."/>
            <person name="Henrissat B."/>
            <person name="Kohler A."/>
            <person name="Grigoriev I.V."/>
            <person name="Martin F.M."/>
            <person name="Hacquard S."/>
        </authorList>
    </citation>
    <scope>NUCLEOTIDE SEQUENCE</scope>
    <source>
        <strain evidence="3">MPI-CAGE-AT-0021</strain>
    </source>
</reference>
<sequence>MVSFFFFFFLLLVCSSVCRSTNSYVQVVDGSGPSVDVGEVVMGATWTDPKSGIGGGATSDTKESRNWASNPARPARVSLGMREGEGGLD</sequence>
<evidence type="ECO:0000256" key="2">
    <source>
        <dbReference type="SAM" id="SignalP"/>
    </source>
</evidence>
<gene>
    <name evidence="3" type="ORF">B0J13DRAFT_227384</name>
</gene>
<name>A0A9P9JCZ2_9HYPO</name>
<accession>A0A9P9JCZ2</accession>
<dbReference type="Proteomes" id="UP000717696">
    <property type="component" value="Unassembled WGS sequence"/>
</dbReference>
<feature type="chain" id="PRO_5040292946" description="Secreted protein" evidence="2">
    <location>
        <begin position="21"/>
        <end position="89"/>
    </location>
</feature>
<dbReference type="EMBL" id="JAGMUU010000004">
    <property type="protein sequence ID" value="KAH7155494.1"/>
    <property type="molecule type" value="Genomic_DNA"/>
</dbReference>
<organism evidence="3 4">
    <name type="scientific">Dactylonectria estremocensis</name>
    <dbReference type="NCBI Taxonomy" id="1079267"/>
    <lineage>
        <taxon>Eukaryota</taxon>
        <taxon>Fungi</taxon>
        <taxon>Dikarya</taxon>
        <taxon>Ascomycota</taxon>
        <taxon>Pezizomycotina</taxon>
        <taxon>Sordariomycetes</taxon>
        <taxon>Hypocreomycetidae</taxon>
        <taxon>Hypocreales</taxon>
        <taxon>Nectriaceae</taxon>
        <taxon>Dactylonectria</taxon>
    </lineage>
</organism>
<protein>
    <recommendedName>
        <fullName evidence="5">Secreted protein</fullName>
    </recommendedName>
</protein>
<evidence type="ECO:0000256" key="1">
    <source>
        <dbReference type="SAM" id="MobiDB-lite"/>
    </source>
</evidence>
<feature type="signal peptide" evidence="2">
    <location>
        <begin position="1"/>
        <end position="20"/>
    </location>
</feature>